<protein>
    <submittedName>
        <fullName evidence="3">Uncharacterized protein</fullName>
    </submittedName>
</protein>
<evidence type="ECO:0000313" key="3">
    <source>
        <dbReference type="EMBL" id="KAJ7687174.1"/>
    </source>
</evidence>
<feature type="compositionally biased region" description="Basic and acidic residues" evidence="1">
    <location>
        <begin position="138"/>
        <end position="150"/>
    </location>
</feature>
<feature type="compositionally biased region" description="Basic and acidic residues" evidence="1">
    <location>
        <begin position="93"/>
        <end position="120"/>
    </location>
</feature>
<evidence type="ECO:0000256" key="1">
    <source>
        <dbReference type="SAM" id="MobiDB-lite"/>
    </source>
</evidence>
<proteinExistence type="predicted"/>
<keyword evidence="2" id="KW-0732">Signal</keyword>
<keyword evidence="4" id="KW-1185">Reference proteome</keyword>
<sequence>MRFTSTAAALCVLFFLSSAVLGQGDVVGRDVESDNHKSICHAAQTLPTAPPTAAPAAAMPSLWHPAGESDIACPLAPARRVDVGYGDDGSGGKNDHEKGKKAGGHHKDGGGHGGKGHGEHGNGGGKGYPRGDGGYGDGKGKDHGKGDGKNHNKGGKTGKRITVKEEATARAKAAGAGMDGNPVLDAALFG</sequence>
<reference evidence="3" key="1">
    <citation type="submission" date="2023-03" db="EMBL/GenBank/DDBJ databases">
        <title>Massive genome expansion in bonnet fungi (Mycena s.s.) driven by repeated elements and novel gene families across ecological guilds.</title>
        <authorList>
            <consortium name="Lawrence Berkeley National Laboratory"/>
            <person name="Harder C.B."/>
            <person name="Miyauchi S."/>
            <person name="Viragh M."/>
            <person name="Kuo A."/>
            <person name="Thoen E."/>
            <person name="Andreopoulos B."/>
            <person name="Lu D."/>
            <person name="Skrede I."/>
            <person name="Drula E."/>
            <person name="Henrissat B."/>
            <person name="Morin E."/>
            <person name="Kohler A."/>
            <person name="Barry K."/>
            <person name="LaButti K."/>
            <person name="Morin E."/>
            <person name="Salamov A."/>
            <person name="Lipzen A."/>
            <person name="Mereny Z."/>
            <person name="Hegedus B."/>
            <person name="Baldrian P."/>
            <person name="Stursova M."/>
            <person name="Weitz H."/>
            <person name="Taylor A."/>
            <person name="Grigoriev I.V."/>
            <person name="Nagy L.G."/>
            <person name="Martin F."/>
            <person name="Kauserud H."/>
        </authorList>
    </citation>
    <scope>NUCLEOTIDE SEQUENCE</scope>
    <source>
        <strain evidence="3">CBHHK067</strain>
    </source>
</reference>
<dbReference type="AlphaFoldDB" id="A0AAD7DCG3"/>
<feature type="chain" id="PRO_5041951945" evidence="2">
    <location>
        <begin position="23"/>
        <end position="190"/>
    </location>
</feature>
<feature type="signal peptide" evidence="2">
    <location>
        <begin position="1"/>
        <end position="22"/>
    </location>
</feature>
<feature type="compositionally biased region" description="Gly residues" evidence="1">
    <location>
        <begin position="121"/>
        <end position="137"/>
    </location>
</feature>
<accession>A0AAD7DCG3</accession>
<dbReference type="EMBL" id="JARKIE010000090">
    <property type="protein sequence ID" value="KAJ7687174.1"/>
    <property type="molecule type" value="Genomic_DNA"/>
</dbReference>
<name>A0AAD7DCG3_MYCRO</name>
<gene>
    <name evidence="3" type="ORF">B0H17DRAFT_1136490</name>
</gene>
<feature type="region of interest" description="Disordered" evidence="1">
    <location>
        <begin position="84"/>
        <end position="181"/>
    </location>
</feature>
<evidence type="ECO:0000313" key="4">
    <source>
        <dbReference type="Proteomes" id="UP001221757"/>
    </source>
</evidence>
<organism evidence="3 4">
    <name type="scientific">Mycena rosella</name>
    <name type="common">Pink bonnet</name>
    <name type="synonym">Agaricus rosellus</name>
    <dbReference type="NCBI Taxonomy" id="1033263"/>
    <lineage>
        <taxon>Eukaryota</taxon>
        <taxon>Fungi</taxon>
        <taxon>Dikarya</taxon>
        <taxon>Basidiomycota</taxon>
        <taxon>Agaricomycotina</taxon>
        <taxon>Agaricomycetes</taxon>
        <taxon>Agaricomycetidae</taxon>
        <taxon>Agaricales</taxon>
        <taxon>Marasmiineae</taxon>
        <taxon>Mycenaceae</taxon>
        <taxon>Mycena</taxon>
    </lineage>
</organism>
<comment type="caution">
    <text evidence="3">The sequence shown here is derived from an EMBL/GenBank/DDBJ whole genome shotgun (WGS) entry which is preliminary data.</text>
</comment>
<feature type="compositionally biased region" description="Basic residues" evidence="1">
    <location>
        <begin position="151"/>
        <end position="161"/>
    </location>
</feature>
<dbReference type="Proteomes" id="UP001221757">
    <property type="component" value="Unassembled WGS sequence"/>
</dbReference>
<evidence type="ECO:0000256" key="2">
    <source>
        <dbReference type="SAM" id="SignalP"/>
    </source>
</evidence>